<dbReference type="Pfam" id="PF03480">
    <property type="entry name" value="DctP"/>
    <property type="match status" value="1"/>
</dbReference>
<dbReference type="EMBL" id="CP060490">
    <property type="protein sequence ID" value="QNL43541.1"/>
    <property type="molecule type" value="Genomic_DNA"/>
</dbReference>
<reference evidence="5 6" key="1">
    <citation type="submission" date="2020-08" db="EMBL/GenBank/DDBJ databases">
        <authorList>
            <person name="Liu C."/>
            <person name="Sun Q."/>
        </authorList>
    </citation>
    <scope>NUCLEOTIDE SEQUENCE [LARGE SCALE GENOMIC DNA]</scope>
    <source>
        <strain evidence="5 6">NSJ-62</strain>
    </source>
</reference>
<dbReference type="PANTHER" id="PTHR33376">
    <property type="match status" value="1"/>
</dbReference>
<dbReference type="InterPro" id="IPR038404">
    <property type="entry name" value="TRAP_DctP_sf"/>
</dbReference>
<dbReference type="Gene3D" id="3.40.190.170">
    <property type="entry name" value="Bacterial extracellular solute-binding protein, family 7"/>
    <property type="match status" value="1"/>
</dbReference>
<dbReference type="NCBIfam" id="NF037995">
    <property type="entry name" value="TRAP_S1"/>
    <property type="match status" value="1"/>
</dbReference>
<evidence type="ECO:0000256" key="3">
    <source>
        <dbReference type="ARBA" id="ARBA00022729"/>
    </source>
</evidence>
<proteinExistence type="inferred from homology"/>
<feature type="signal peptide" evidence="4">
    <location>
        <begin position="1"/>
        <end position="29"/>
    </location>
</feature>
<accession>A0A7G9B1W0</accession>
<dbReference type="InterPro" id="IPR018389">
    <property type="entry name" value="DctP_fam"/>
</dbReference>
<protein>
    <submittedName>
        <fullName evidence="5">TRAP transporter substrate-binding protein</fullName>
    </submittedName>
</protein>
<dbReference type="KEGG" id="ohi:H8790_08605"/>
<evidence type="ECO:0000313" key="5">
    <source>
        <dbReference type="EMBL" id="QNL43541.1"/>
    </source>
</evidence>
<keyword evidence="3 4" id="KW-0732">Signal</keyword>
<dbReference type="PANTHER" id="PTHR33376:SF7">
    <property type="entry name" value="C4-DICARBOXYLATE-BINDING PROTEIN DCTB"/>
    <property type="match status" value="1"/>
</dbReference>
<organism evidence="5 6">
    <name type="scientific">Oscillibacter hominis</name>
    <dbReference type="NCBI Taxonomy" id="2763056"/>
    <lineage>
        <taxon>Bacteria</taxon>
        <taxon>Bacillati</taxon>
        <taxon>Bacillota</taxon>
        <taxon>Clostridia</taxon>
        <taxon>Eubacteriales</taxon>
        <taxon>Oscillospiraceae</taxon>
        <taxon>Oscillibacter</taxon>
    </lineage>
</organism>
<keyword evidence="6" id="KW-1185">Reference proteome</keyword>
<evidence type="ECO:0000256" key="1">
    <source>
        <dbReference type="ARBA" id="ARBA00009023"/>
    </source>
</evidence>
<keyword evidence="2" id="KW-0813">Transport</keyword>
<evidence type="ECO:0000256" key="2">
    <source>
        <dbReference type="ARBA" id="ARBA00022448"/>
    </source>
</evidence>
<evidence type="ECO:0000313" key="6">
    <source>
        <dbReference type="Proteomes" id="UP000515960"/>
    </source>
</evidence>
<name>A0A7G9B1W0_9FIRM</name>
<dbReference type="PROSITE" id="PS51257">
    <property type="entry name" value="PROKAR_LIPOPROTEIN"/>
    <property type="match status" value="1"/>
</dbReference>
<dbReference type="Proteomes" id="UP000515960">
    <property type="component" value="Chromosome"/>
</dbReference>
<sequence length="346" mass="37899">MKKGLSLALALTLVLTLLGSCGTSGSGSASGDSGSSQGSGGAASKVTLKLGTKMSEDSFEGKCYQYFADLVNERTGGEVEVVVYPSEQLGDAQTQVSNLQLGTQELYGEGGNYFTGYSNMFEITNIPFLFSSNEQFIDLVQGDFGKEQQKVMEENGFHIVNTNRDWLRGPYRVVCSVKPLQTLEDFKGLRFRTHESDMYMKCWSTLGTNPIVINWGEAYLAIQQGTAEAVASPVSQIEDMGFYEVAPYITEIDEYPQEILIVANLDVWNKLTEEQQILTDAANETAAYSNGLLQEEVDASIARMEEAGATFYKLDTKPCTEALMDVYQDMVSAGTLPEGILEQLGY</sequence>
<dbReference type="GO" id="GO:0055085">
    <property type="term" value="P:transmembrane transport"/>
    <property type="evidence" value="ECO:0007669"/>
    <property type="project" value="InterPro"/>
</dbReference>
<dbReference type="AlphaFoldDB" id="A0A7G9B1W0"/>
<comment type="similarity">
    <text evidence="1">Belongs to the bacterial solute-binding protein 7 family.</text>
</comment>
<gene>
    <name evidence="5" type="ORF">H8790_08605</name>
</gene>
<dbReference type="RefSeq" id="WP_187332132.1">
    <property type="nucleotide sequence ID" value="NZ_CP060490.1"/>
</dbReference>
<evidence type="ECO:0000256" key="4">
    <source>
        <dbReference type="SAM" id="SignalP"/>
    </source>
</evidence>
<feature type="chain" id="PRO_5039109402" evidence="4">
    <location>
        <begin position="30"/>
        <end position="346"/>
    </location>
</feature>
<dbReference type="CDD" id="cd13603">
    <property type="entry name" value="PBP2_TRAP_Siap_TeaA_like"/>
    <property type="match status" value="1"/>
</dbReference>